<reference evidence="1" key="2">
    <citation type="submission" date="2021-04" db="EMBL/GenBank/DDBJ databases">
        <authorList>
            <person name="Gilroy R."/>
        </authorList>
    </citation>
    <scope>NUCLEOTIDE SEQUENCE</scope>
    <source>
        <strain evidence="1">ChiGjej4B4-7305</strain>
    </source>
</reference>
<evidence type="ECO:0000313" key="2">
    <source>
        <dbReference type="Proteomes" id="UP000824037"/>
    </source>
</evidence>
<sequence length="334" mass="38297">MPRPRGAHRPPRPRGALSYEKSPMELGALVDRLVDRGLVVPDRDRALRYLRHIGYYRLSPYTIPFQRGGPDHLLHDRTSFDDVLGLYVFDRALRLVVMDALERVEVAVRAALTDHMSTTYDDPHWYIDPGHFSDRRKHTRLLRIVKDNCDDRLRGTPDAGEDSLVHRSALEHYLTTYGSPELPPSWLMVETITVGQLTSAYRNLTRRADRTAVARSIGLTAPVLESWMQTYVRVRNVCAHHGRLWNVGLGVYPAIPNSPTVSWLEAEEALPERSRRRLYPVLVSLQTVLETISPRSSWAHRLHGLVSTRPAMNLRGMGIPDAWTNDPFWRRHLD</sequence>
<name>A0A9D2EB78_9MICO</name>
<dbReference type="AlphaFoldDB" id="A0A9D2EB78"/>
<dbReference type="Pfam" id="PF07751">
    <property type="entry name" value="Abi_2"/>
    <property type="match status" value="1"/>
</dbReference>
<protein>
    <submittedName>
        <fullName evidence="1">Abi family protein</fullName>
    </submittedName>
</protein>
<dbReference type="EMBL" id="DXBY01000049">
    <property type="protein sequence ID" value="HIZ34618.1"/>
    <property type="molecule type" value="Genomic_DNA"/>
</dbReference>
<organism evidence="1 2">
    <name type="scientific">Candidatus Ruania gallistercoris</name>
    <dbReference type="NCBI Taxonomy" id="2838746"/>
    <lineage>
        <taxon>Bacteria</taxon>
        <taxon>Bacillati</taxon>
        <taxon>Actinomycetota</taxon>
        <taxon>Actinomycetes</taxon>
        <taxon>Micrococcales</taxon>
        <taxon>Ruaniaceae</taxon>
        <taxon>Ruania</taxon>
    </lineage>
</organism>
<evidence type="ECO:0000313" key="1">
    <source>
        <dbReference type="EMBL" id="HIZ34618.1"/>
    </source>
</evidence>
<dbReference type="InterPro" id="IPR011664">
    <property type="entry name" value="Abi_system_AbiD/AbiF-like"/>
</dbReference>
<comment type="caution">
    <text evidence="1">The sequence shown here is derived from an EMBL/GenBank/DDBJ whole genome shotgun (WGS) entry which is preliminary data.</text>
</comment>
<accession>A0A9D2EB78</accession>
<gene>
    <name evidence="1" type="ORF">H9815_02480</name>
</gene>
<dbReference type="Proteomes" id="UP000824037">
    <property type="component" value="Unassembled WGS sequence"/>
</dbReference>
<reference evidence="1" key="1">
    <citation type="journal article" date="2021" name="PeerJ">
        <title>Extensive microbial diversity within the chicken gut microbiome revealed by metagenomics and culture.</title>
        <authorList>
            <person name="Gilroy R."/>
            <person name="Ravi A."/>
            <person name="Getino M."/>
            <person name="Pursley I."/>
            <person name="Horton D.L."/>
            <person name="Alikhan N.F."/>
            <person name="Baker D."/>
            <person name="Gharbi K."/>
            <person name="Hall N."/>
            <person name="Watson M."/>
            <person name="Adriaenssens E.M."/>
            <person name="Foster-Nyarko E."/>
            <person name="Jarju S."/>
            <person name="Secka A."/>
            <person name="Antonio M."/>
            <person name="Oren A."/>
            <person name="Chaudhuri R.R."/>
            <person name="La Ragione R."/>
            <person name="Hildebrand F."/>
            <person name="Pallen M.J."/>
        </authorList>
    </citation>
    <scope>NUCLEOTIDE SEQUENCE</scope>
    <source>
        <strain evidence="1">ChiGjej4B4-7305</strain>
    </source>
</reference>
<proteinExistence type="predicted"/>